<gene>
    <name evidence="2" type="ORF">SPARVUS_LOCUS11234235</name>
</gene>
<feature type="non-terminal residue" evidence="2">
    <location>
        <position position="85"/>
    </location>
</feature>
<dbReference type="Proteomes" id="UP001162483">
    <property type="component" value="Unassembled WGS sequence"/>
</dbReference>
<evidence type="ECO:0000313" key="2">
    <source>
        <dbReference type="EMBL" id="CAI9591569.1"/>
    </source>
</evidence>
<keyword evidence="3" id="KW-1185">Reference proteome</keyword>
<feature type="region of interest" description="Disordered" evidence="1">
    <location>
        <begin position="23"/>
        <end position="44"/>
    </location>
</feature>
<reference evidence="2" key="1">
    <citation type="submission" date="2023-05" db="EMBL/GenBank/DDBJ databases">
        <authorList>
            <person name="Stuckert A."/>
        </authorList>
    </citation>
    <scope>NUCLEOTIDE SEQUENCE</scope>
</reference>
<dbReference type="EMBL" id="CATNWA010016301">
    <property type="protein sequence ID" value="CAI9591569.1"/>
    <property type="molecule type" value="Genomic_DNA"/>
</dbReference>
<comment type="caution">
    <text evidence="2">The sequence shown here is derived from an EMBL/GenBank/DDBJ whole genome shotgun (WGS) entry which is preliminary data.</text>
</comment>
<protein>
    <submittedName>
        <fullName evidence="2">Uncharacterized protein</fullName>
    </submittedName>
</protein>
<accession>A0ABN9F3C2</accession>
<organism evidence="2 3">
    <name type="scientific">Staurois parvus</name>
    <dbReference type="NCBI Taxonomy" id="386267"/>
    <lineage>
        <taxon>Eukaryota</taxon>
        <taxon>Metazoa</taxon>
        <taxon>Chordata</taxon>
        <taxon>Craniata</taxon>
        <taxon>Vertebrata</taxon>
        <taxon>Euteleostomi</taxon>
        <taxon>Amphibia</taxon>
        <taxon>Batrachia</taxon>
        <taxon>Anura</taxon>
        <taxon>Neobatrachia</taxon>
        <taxon>Ranoidea</taxon>
        <taxon>Ranidae</taxon>
        <taxon>Staurois</taxon>
    </lineage>
</organism>
<evidence type="ECO:0000313" key="3">
    <source>
        <dbReference type="Proteomes" id="UP001162483"/>
    </source>
</evidence>
<feature type="region of interest" description="Disordered" evidence="1">
    <location>
        <begin position="66"/>
        <end position="85"/>
    </location>
</feature>
<sequence length="85" mass="8851">MLYTVLTVPPSPLQCWRGCPPLSGGERTSPAPVPSAAVPQKPETGSCKPELGFTMTLGAQVHCSPQRNFSSHSASGRVAFSSPAL</sequence>
<proteinExistence type="predicted"/>
<name>A0ABN9F3C2_9NEOB</name>
<evidence type="ECO:0000256" key="1">
    <source>
        <dbReference type="SAM" id="MobiDB-lite"/>
    </source>
</evidence>